<proteinExistence type="predicted"/>
<dbReference type="RefSeq" id="WP_101765462.1">
    <property type="nucleotide sequence ID" value="NZ_CP025298.1"/>
</dbReference>
<evidence type="ECO:0000313" key="1">
    <source>
        <dbReference type="EMBL" id="AUI07694.1"/>
    </source>
</evidence>
<reference evidence="1 2" key="1">
    <citation type="submission" date="2017-12" db="EMBL/GenBank/DDBJ databases">
        <title>Complete Genome Sequence of Stenotrophomonas maltophilia CSM2.</title>
        <authorList>
            <person name="Castro-Jaimes S."/>
            <person name="Lopez-Leal G."/>
            <person name="Barberena Jonas C."/>
            <person name="Bustos P."/>
            <person name="Perez-Oseguera A."/>
            <person name="Cevallos M.A."/>
        </authorList>
    </citation>
    <scope>NUCLEOTIDE SEQUENCE [LARGE SCALE GENOMIC DNA]</scope>
    <source>
        <strain evidence="1 2">CSM2</strain>
    </source>
</reference>
<gene>
    <name evidence="1" type="ORF">SmaCSM2_11060</name>
</gene>
<protein>
    <recommendedName>
        <fullName evidence="3">ATP-binding protein</fullName>
    </recommendedName>
</protein>
<name>A0AAD0BQK2_STEMA</name>
<organism evidence="1 2">
    <name type="scientific">Stenotrophomonas maltophilia</name>
    <name type="common">Pseudomonas maltophilia</name>
    <name type="synonym">Xanthomonas maltophilia</name>
    <dbReference type="NCBI Taxonomy" id="40324"/>
    <lineage>
        <taxon>Bacteria</taxon>
        <taxon>Pseudomonadati</taxon>
        <taxon>Pseudomonadota</taxon>
        <taxon>Gammaproteobacteria</taxon>
        <taxon>Lysobacterales</taxon>
        <taxon>Lysobacteraceae</taxon>
        <taxon>Stenotrophomonas</taxon>
        <taxon>Stenotrophomonas maltophilia group</taxon>
    </lineage>
</organism>
<sequence>MSNRKMTIRDALGVRSRYVRAVNISRDLDDAGALDGYLITDGVRQALARLSKGLSAASTQRAWRVTGSYGSGKSAFGLLLANIFSQPLTKKGAAGAVLDEQAKDLLPELRKLPRYEVLVITGAKEDASIALARALDELLAQRRTSPNQKQLRGRLSEFIQARQTAKVPAGDVLQLLGDVRVLIASATLASEGLLILVDEMGRWLEYAAGPDSNIDASFFQALAEQCGGRVGDIPVAIIGFLHQRFEDYAGGRRDRRAGLEWAKVAERFEDISFVQSFESTAKLVARALEPDRAAYKRAGVATRAKDLYQQASKMGLLDSGLLKGEGVSGEGLYPLHPTALLSAVSMFRRFGQNERSTFSFLLASEPFAFQDYIGRRNLDPGEWYRVTDLCDWLLAQATLRTLDEERLKRWSLLQETLRAAPVYEAEELMCLKAVGLMNLLEPQPGLPVTLANLSFALDDRIDSPPIAEAVEKLIQKSLLYVRPATQELCLWPQSSVDVASEYSRIRKSLQPAERLGALLQHLPDARPMVAHRHYFATGTLRTAQIHLFDEIAQAHDRAGKGIQGDAEIVIVPCYPGQDAASLSRQLQEMSASSVPGRLFALRRVSEDDLELADDLAAWTQLESECTDLRVDTYARNEVKQSIHRVTANISLRLADLRAPGQGADVVTWWHMGKRLEVGSGRQLNQQLSTILDELYGRAPRVRNELINRTAISSAAAAARQRLLERMFANTTEPDLGIQQTPPEMAIYLSLFKDTGLHRNDGAGWQFFAPSAGSDWLPAWDALGELLDTQGLVSVRQVMDHLGAAPFGMRDSVSLLLIAAFVRVNRDAIILRERGSYLTVLEDSHLGRLVKKPEAFELHMIHAQSSTASVLAMYQTVLQKHLGSSTVGATVAEITRSIYDWYLTLPEHTLNSTKLDPSYRAVLALLNKASDPIELLTVTIPFALGAIKVREPINGQSKVAVEVLRARFEGLLRAGSERINELRSEITSVLAQEVGVRDSGAVRPHIIALSQGATGEVVDYALRAFMQRSMDGQRDDRQWIDSLASLLGGRSIDTWHDETIVRFRGELRRVYTLLTRVVALNKLTGASKSPDHAAVAVHVVDQEGKERFVAVPADAEGMLASEDMADLREALSRLPVPAYALARLLLEFSSDLPATYPESVA</sequence>
<evidence type="ECO:0000313" key="2">
    <source>
        <dbReference type="Proteomes" id="UP000234414"/>
    </source>
</evidence>
<dbReference type="EMBL" id="CP025298">
    <property type="protein sequence ID" value="AUI07694.1"/>
    <property type="molecule type" value="Genomic_DNA"/>
</dbReference>
<accession>A0AAD0BQK2</accession>
<evidence type="ECO:0008006" key="3">
    <source>
        <dbReference type="Google" id="ProtNLM"/>
    </source>
</evidence>
<dbReference type="AlphaFoldDB" id="A0AAD0BQK2"/>
<dbReference type="Proteomes" id="UP000234414">
    <property type="component" value="Chromosome"/>
</dbReference>